<reference evidence="3 4" key="1">
    <citation type="submission" date="2018-12" db="EMBL/GenBank/DDBJ databases">
        <title>bacterium Hansschlegelia zhihuaiae S113.</title>
        <authorList>
            <person name="He J."/>
        </authorList>
    </citation>
    <scope>NUCLEOTIDE SEQUENCE [LARGE SCALE GENOMIC DNA]</scope>
    <source>
        <strain evidence="3 4">S 113</strain>
    </source>
</reference>
<dbReference type="Proteomes" id="UP000289708">
    <property type="component" value="Unassembled WGS sequence"/>
</dbReference>
<dbReference type="PROSITE" id="PS51273">
    <property type="entry name" value="GATASE_TYPE_1"/>
    <property type="match status" value="1"/>
</dbReference>
<feature type="domain" description="Glutamine amidotransferase" evidence="2">
    <location>
        <begin position="24"/>
        <end position="182"/>
    </location>
</feature>
<evidence type="ECO:0000259" key="2">
    <source>
        <dbReference type="Pfam" id="PF00117"/>
    </source>
</evidence>
<evidence type="ECO:0000313" key="3">
    <source>
        <dbReference type="EMBL" id="RXF73344.1"/>
    </source>
</evidence>
<proteinExistence type="predicted"/>
<accession>A0A4Q0MIL0</accession>
<sequence>MTRILVFQHLAVEHPGSFRDFWAERGLERTTVELDAGEPIPQLEEFDMLAVMGGPMDVWEEDQHPWLVPEKAAIRRWVAELRRPYLGVCLGHQLLAVALGGEARLMARPEVGLAPVELTDAGREDPLFAGLPDRIETFQWHGVEVTRLPEGGVALAGNAACTVQAMRVGPHAYGMQFHSEIVDETVSDWRRIPEYWASLIKALGEDGAEGLDGLVSPRLPTFRETARRLDGNFAKIVAGSRTGSGQPEPSSPGQADQVRA</sequence>
<feature type="region of interest" description="Disordered" evidence="1">
    <location>
        <begin position="238"/>
        <end position="260"/>
    </location>
</feature>
<keyword evidence="3" id="KW-0808">Transferase</keyword>
<dbReference type="InterPro" id="IPR017926">
    <property type="entry name" value="GATASE"/>
</dbReference>
<dbReference type="InterPro" id="IPR029062">
    <property type="entry name" value="Class_I_gatase-like"/>
</dbReference>
<dbReference type="Gene3D" id="3.40.50.880">
    <property type="match status" value="1"/>
</dbReference>
<comment type="caution">
    <text evidence="3">The sequence shown here is derived from an EMBL/GenBank/DDBJ whole genome shotgun (WGS) entry which is preliminary data.</text>
</comment>
<dbReference type="PANTHER" id="PTHR42695">
    <property type="entry name" value="GLUTAMINE AMIDOTRANSFERASE YLR126C-RELATED"/>
    <property type="match status" value="1"/>
</dbReference>
<feature type="compositionally biased region" description="Polar residues" evidence="1">
    <location>
        <begin position="241"/>
        <end position="254"/>
    </location>
</feature>
<protein>
    <submittedName>
        <fullName evidence="3">Type 1 glutamine amidotransferase</fullName>
    </submittedName>
</protein>
<dbReference type="GO" id="GO:0005829">
    <property type="term" value="C:cytosol"/>
    <property type="evidence" value="ECO:0007669"/>
    <property type="project" value="TreeGrafter"/>
</dbReference>
<keyword evidence="3" id="KW-0315">Glutamine amidotransferase</keyword>
<organism evidence="3 4">
    <name type="scientific">Hansschlegelia zhihuaiae</name>
    <dbReference type="NCBI Taxonomy" id="405005"/>
    <lineage>
        <taxon>Bacteria</taxon>
        <taxon>Pseudomonadati</taxon>
        <taxon>Pseudomonadota</taxon>
        <taxon>Alphaproteobacteria</taxon>
        <taxon>Hyphomicrobiales</taxon>
        <taxon>Methylopilaceae</taxon>
        <taxon>Hansschlegelia</taxon>
    </lineage>
</organism>
<name>A0A4Q0MIL0_9HYPH</name>
<gene>
    <name evidence="3" type="ORF">EK403_10995</name>
</gene>
<evidence type="ECO:0000256" key="1">
    <source>
        <dbReference type="SAM" id="MobiDB-lite"/>
    </source>
</evidence>
<dbReference type="InterPro" id="IPR044992">
    <property type="entry name" value="ChyE-like"/>
</dbReference>
<dbReference type="EMBL" id="RYFI01000009">
    <property type="protein sequence ID" value="RXF73344.1"/>
    <property type="molecule type" value="Genomic_DNA"/>
</dbReference>
<dbReference type="GO" id="GO:0016740">
    <property type="term" value="F:transferase activity"/>
    <property type="evidence" value="ECO:0007669"/>
    <property type="project" value="UniProtKB-KW"/>
</dbReference>
<dbReference type="AlphaFoldDB" id="A0A4Q0MIL0"/>
<keyword evidence="4" id="KW-1185">Reference proteome</keyword>
<dbReference type="OrthoDB" id="9794816at2"/>
<dbReference type="PANTHER" id="PTHR42695:SF5">
    <property type="entry name" value="GLUTAMINE AMIDOTRANSFERASE YLR126C-RELATED"/>
    <property type="match status" value="1"/>
</dbReference>
<dbReference type="RefSeq" id="WP_128777537.1">
    <property type="nucleotide sequence ID" value="NZ_RYFI01000009.1"/>
</dbReference>
<dbReference type="SUPFAM" id="SSF52317">
    <property type="entry name" value="Class I glutamine amidotransferase-like"/>
    <property type="match status" value="1"/>
</dbReference>
<dbReference type="CDD" id="cd01741">
    <property type="entry name" value="GATase1_1"/>
    <property type="match status" value="1"/>
</dbReference>
<evidence type="ECO:0000313" key="4">
    <source>
        <dbReference type="Proteomes" id="UP000289708"/>
    </source>
</evidence>
<dbReference type="Pfam" id="PF00117">
    <property type="entry name" value="GATase"/>
    <property type="match status" value="1"/>
</dbReference>